<dbReference type="OrthoDB" id="5584477at2759"/>
<sequence>MTAVLQPREDQVFGDHDLQASSEGIEDETTALRAELSNYIYLYEEYHRKAFVGRVPGDDAIRLFLQDHPDLYDSSMRRWTNIPESPELNRDLYIPFCQIIQAIIHDFNYSGTRSLFQGRWQEEENQWKTLPHIMIQGSGKNYCSKSYQISRLLDNSGDHLQCASPLEIRARCKLFVYDWVQLAMYARQCFLQQHNRKAVYSLFLTESDVTLYMFDRSGVQISIPVNIHQDPVTFIRFILGIASPDDEVIGFNTNIYWEGETRYLKVVDSNEGEITYELSDPCPIFSRYFIRSRGTTCWKAIDPKTGDAVLIKEAWRTTMRMSETEFLEEIKNLALPGVVQMLAFQADENDTTAKMRGVDPDSLTHSRVFRSRSFTRIVFVDGGRPIVEFDSKGEVLYALRDAIAGHRNLWQAGILHKDVSRNNILIGCPDRPVGFRGVLIDLDFAMWTTRKDKSWGSDFRTGTQVFQSVNVLKSSRKNKKSKSAPHSYLDDLESFYYVLCWICFGYSAPGERLDPFPEVLRDWAGKDPFTCAAIKGLMFLGPNEPDFEELVTDYFGLIFRNLCDRFRAFLVPHVRRIKAGPPSGGWPTIEQLKRDAVGHYQALLNIFDEAIVRYEQDEAIEDMASNFQKSIINVRSSINSPQSVSGPVSRVSDASVLSSLALDNPGEPVVYKRACGSSEDVENENREPKKLRTF</sequence>
<dbReference type="PANTHER" id="PTHR38248:SF2">
    <property type="entry name" value="FUNK1 11"/>
    <property type="match status" value="1"/>
</dbReference>
<dbReference type="Proteomes" id="UP000724874">
    <property type="component" value="Unassembled WGS sequence"/>
</dbReference>
<accession>A0A9P5TL17</accession>
<organism evidence="2 3">
    <name type="scientific">Gymnopilus junonius</name>
    <name type="common">Spectacular rustgill mushroom</name>
    <name type="synonym">Gymnopilus spectabilis subsp. junonius</name>
    <dbReference type="NCBI Taxonomy" id="109634"/>
    <lineage>
        <taxon>Eukaryota</taxon>
        <taxon>Fungi</taxon>
        <taxon>Dikarya</taxon>
        <taxon>Basidiomycota</taxon>
        <taxon>Agaricomycotina</taxon>
        <taxon>Agaricomycetes</taxon>
        <taxon>Agaricomycetidae</taxon>
        <taxon>Agaricales</taxon>
        <taxon>Agaricineae</taxon>
        <taxon>Hymenogastraceae</taxon>
        <taxon>Gymnopilus</taxon>
    </lineage>
</organism>
<protein>
    <recommendedName>
        <fullName evidence="1">Fungal-type protein kinase domain-containing protein</fullName>
    </recommendedName>
</protein>
<evidence type="ECO:0000313" key="2">
    <source>
        <dbReference type="EMBL" id="KAF8889425.1"/>
    </source>
</evidence>
<dbReference type="PANTHER" id="PTHR38248">
    <property type="entry name" value="FUNK1 6"/>
    <property type="match status" value="1"/>
</dbReference>
<evidence type="ECO:0000313" key="3">
    <source>
        <dbReference type="Proteomes" id="UP000724874"/>
    </source>
</evidence>
<evidence type="ECO:0000259" key="1">
    <source>
        <dbReference type="Pfam" id="PF17667"/>
    </source>
</evidence>
<feature type="domain" description="Fungal-type protein kinase" evidence="1">
    <location>
        <begin position="175"/>
        <end position="503"/>
    </location>
</feature>
<dbReference type="Pfam" id="PF17667">
    <property type="entry name" value="Pkinase_fungal"/>
    <property type="match status" value="1"/>
</dbReference>
<proteinExistence type="predicted"/>
<dbReference type="InterPro" id="IPR040976">
    <property type="entry name" value="Pkinase_fungal"/>
</dbReference>
<dbReference type="EMBL" id="JADNYJ010000080">
    <property type="protein sequence ID" value="KAF8889425.1"/>
    <property type="molecule type" value="Genomic_DNA"/>
</dbReference>
<dbReference type="InterPro" id="IPR011009">
    <property type="entry name" value="Kinase-like_dom_sf"/>
</dbReference>
<name>A0A9P5TL17_GYMJU</name>
<dbReference type="AlphaFoldDB" id="A0A9P5TL17"/>
<dbReference type="SUPFAM" id="SSF56112">
    <property type="entry name" value="Protein kinase-like (PK-like)"/>
    <property type="match status" value="1"/>
</dbReference>
<gene>
    <name evidence="2" type="ORF">CPB84DRAFT_1785548</name>
</gene>
<reference evidence="2" key="1">
    <citation type="submission" date="2020-11" db="EMBL/GenBank/DDBJ databases">
        <authorList>
            <consortium name="DOE Joint Genome Institute"/>
            <person name="Ahrendt S."/>
            <person name="Riley R."/>
            <person name="Andreopoulos W."/>
            <person name="LaButti K."/>
            <person name="Pangilinan J."/>
            <person name="Ruiz-duenas F.J."/>
            <person name="Barrasa J.M."/>
            <person name="Sanchez-Garcia M."/>
            <person name="Camarero S."/>
            <person name="Miyauchi S."/>
            <person name="Serrano A."/>
            <person name="Linde D."/>
            <person name="Babiker R."/>
            <person name="Drula E."/>
            <person name="Ayuso-Fernandez I."/>
            <person name="Pacheco R."/>
            <person name="Padilla G."/>
            <person name="Ferreira P."/>
            <person name="Barriuso J."/>
            <person name="Kellner H."/>
            <person name="Castanera R."/>
            <person name="Alfaro M."/>
            <person name="Ramirez L."/>
            <person name="Pisabarro A.G."/>
            <person name="Kuo A."/>
            <person name="Tritt A."/>
            <person name="Lipzen A."/>
            <person name="He G."/>
            <person name="Yan M."/>
            <person name="Ng V."/>
            <person name="Cullen D."/>
            <person name="Martin F."/>
            <person name="Rosso M.-N."/>
            <person name="Henrissat B."/>
            <person name="Hibbett D."/>
            <person name="Martinez A.T."/>
            <person name="Grigoriev I.V."/>
        </authorList>
    </citation>
    <scope>NUCLEOTIDE SEQUENCE</scope>
    <source>
        <strain evidence="2">AH 44721</strain>
    </source>
</reference>
<keyword evidence="3" id="KW-1185">Reference proteome</keyword>
<dbReference type="Gene3D" id="1.10.510.10">
    <property type="entry name" value="Transferase(Phosphotransferase) domain 1"/>
    <property type="match status" value="1"/>
</dbReference>
<comment type="caution">
    <text evidence="2">The sequence shown here is derived from an EMBL/GenBank/DDBJ whole genome shotgun (WGS) entry which is preliminary data.</text>
</comment>